<evidence type="ECO:0000256" key="4">
    <source>
        <dbReference type="PROSITE-ProRule" id="PRU00473"/>
    </source>
</evidence>
<dbReference type="EMBL" id="CP003989">
    <property type="protein sequence ID" value="AGA32188.1"/>
    <property type="molecule type" value="Genomic_DNA"/>
</dbReference>
<dbReference type="SUPFAM" id="SSF103088">
    <property type="entry name" value="OmpA-like"/>
    <property type="match status" value="1"/>
</dbReference>
<evidence type="ECO:0000259" key="6">
    <source>
        <dbReference type="PROSITE" id="PS51123"/>
    </source>
</evidence>
<dbReference type="PRINTS" id="PR01021">
    <property type="entry name" value="OMPADOMAIN"/>
</dbReference>
<proteinExistence type="predicted"/>
<dbReference type="PROSITE" id="PS51123">
    <property type="entry name" value="OMPA_2"/>
    <property type="match status" value="1"/>
</dbReference>
<feature type="domain" description="OmpA-like" evidence="6">
    <location>
        <begin position="104"/>
        <end position="223"/>
    </location>
</feature>
<evidence type="ECO:0000313" key="8">
    <source>
        <dbReference type="Proteomes" id="UP000010809"/>
    </source>
</evidence>
<dbReference type="InterPro" id="IPR050330">
    <property type="entry name" value="Bact_OuterMem_StrucFunc"/>
</dbReference>
<evidence type="ECO:0000313" key="7">
    <source>
        <dbReference type="EMBL" id="AGA32188.1"/>
    </source>
</evidence>
<organism evidence="7 8">
    <name type="scientific">Thioalkalivibrio nitratireducens (strain DSM 14787 / UNIQEM 213 / ALEN2)</name>
    <dbReference type="NCBI Taxonomy" id="1255043"/>
    <lineage>
        <taxon>Bacteria</taxon>
        <taxon>Pseudomonadati</taxon>
        <taxon>Pseudomonadota</taxon>
        <taxon>Gammaproteobacteria</taxon>
        <taxon>Chromatiales</taxon>
        <taxon>Ectothiorhodospiraceae</taxon>
        <taxon>Thioalkalivibrio</taxon>
    </lineage>
</organism>
<dbReference type="Pfam" id="PF00691">
    <property type="entry name" value="OmpA"/>
    <property type="match status" value="1"/>
</dbReference>
<feature type="chain" id="PRO_5003940542" evidence="5">
    <location>
        <begin position="45"/>
        <end position="226"/>
    </location>
</feature>
<dbReference type="PANTHER" id="PTHR30329:SF21">
    <property type="entry name" value="LIPOPROTEIN YIAD-RELATED"/>
    <property type="match status" value="1"/>
</dbReference>
<sequence length="226" mass="23798">MKDSFPGDSGSSEETDNMQSKMVKNFLALSVAALAMGTVGSVSAAGGCANVVDASGTPVRDSSGECVRASSWAPERVGHEGCAGFIVAEAPAPAPEPPPPAPEPEFTTTTLSAETLFDFDSATLRPQGRETLRGFATELTSADATYSSVLVEGHTCSIGPADYNQGLSERRAQSVVDYLVGQGIRPDAIRMVGYGETRPTADNATRAGRELNRRVEITTDVRKRVR</sequence>
<dbReference type="PANTHER" id="PTHR30329">
    <property type="entry name" value="STATOR ELEMENT OF FLAGELLAR MOTOR COMPLEX"/>
    <property type="match status" value="1"/>
</dbReference>
<protein>
    <submittedName>
        <fullName evidence="7">Outer membrane protein A</fullName>
    </submittedName>
</protein>
<dbReference type="PATRIC" id="fig|1255043.3.peg.489"/>
<keyword evidence="8" id="KW-1185">Reference proteome</keyword>
<dbReference type="Gene3D" id="3.30.1330.60">
    <property type="entry name" value="OmpA-like domain"/>
    <property type="match status" value="1"/>
</dbReference>
<dbReference type="STRING" id="1255043.TVNIR_0486"/>
<keyword evidence="3" id="KW-0998">Cell outer membrane</keyword>
<evidence type="ECO:0000256" key="5">
    <source>
        <dbReference type="SAM" id="SignalP"/>
    </source>
</evidence>
<dbReference type="PRINTS" id="PR01022">
    <property type="entry name" value="OUTRMMBRANEA"/>
</dbReference>
<evidence type="ECO:0000256" key="2">
    <source>
        <dbReference type="ARBA" id="ARBA00023136"/>
    </source>
</evidence>
<evidence type="ECO:0000256" key="3">
    <source>
        <dbReference type="ARBA" id="ARBA00023237"/>
    </source>
</evidence>
<dbReference type="AlphaFoldDB" id="L0DT52"/>
<dbReference type="InterPro" id="IPR006665">
    <property type="entry name" value="OmpA-like"/>
</dbReference>
<evidence type="ECO:0000256" key="1">
    <source>
        <dbReference type="ARBA" id="ARBA00004442"/>
    </source>
</evidence>
<keyword evidence="2 4" id="KW-0472">Membrane</keyword>
<dbReference type="eggNOG" id="COG2885">
    <property type="taxonomic scope" value="Bacteria"/>
</dbReference>
<dbReference type="InterPro" id="IPR002368">
    <property type="entry name" value="OmpA"/>
</dbReference>
<accession>L0DT52</accession>
<dbReference type="InterPro" id="IPR006664">
    <property type="entry name" value="OMP_bac"/>
</dbReference>
<dbReference type="KEGG" id="tni:TVNIR_0486"/>
<dbReference type="Proteomes" id="UP000010809">
    <property type="component" value="Chromosome"/>
</dbReference>
<dbReference type="InterPro" id="IPR036737">
    <property type="entry name" value="OmpA-like_sf"/>
</dbReference>
<dbReference type="GO" id="GO:0015288">
    <property type="term" value="F:porin activity"/>
    <property type="evidence" value="ECO:0007669"/>
    <property type="project" value="InterPro"/>
</dbReference>
<comment type="subcellular location">
    <subcellularLocation>
        <location evidence="1">Cell outer membrane</location>
    </subcellularLocation>
</comment>
<gene>
    <name evidence="7" type="ordered locus">TVNIR_0486</name>
</gene>
<dbReference type="GO" id="GO:0009279">
    <property type="term" value="C:cell outer membrane"/>
    <property type="evidence" value="ECO:0007669"/>
    <property type="project" value="UniProtKB-SubCell"/>
</dbReference>
<name>L0DT52_THIND</name>
<dbReference type="HOGENOM" id="CLU_016890_5_0_6"/>
<feature type="signal peptide" evidence="5">
    <location>
        <begin position="1"/>
        <end position="44"/>
    </location>
</feature>
<keyword evidence="5" id="KW-0732">Signal</keyword>
<reference evidence="7" key="1">
    <citation type="submission" date="2015-12" db="EMBL/GenBank/DDBJ databases">
        <authorList>
            <person name="Tikhonova T.V."/>
            <person name="Pavlov A.R."/>
            <person name="Beletsky A.V."/>
            <person name="Mardanov A.V."/>
            <person name="Sorokin D.Y."/>
            <person name="Ravin N.V."/>
            <person name="Popov V.O."/>
        </authorList>
    </citation>
    <scope>NUCLEOTIDE SEQUENCE</scope>
    <source>
        <strain evidence="7">DSM 14787</strain>
    </source>
</reference>
<dbReference type="CDD" id="cd07185">
    <property type="entry name" value="OmpA_C-like"/>
    <property type="match status" value="1"/>
</dbReference>